<dbReference type="EMBL" id="CP089983">
    <property type="protein sequence ID" value="WXB09404.1"/>
    <property type="molecule type" value="Genomic_DNA"/>
</dbReference>
<evidence type="ECO:0000256" key="1">
    <source>
        <dbReference type="ARBA" id="ARBA00006817"/>
    </source>
</evidence>
<protein>
    <submittedName>
        <fullName evidence="3">SRPBCC domain-containing protein</fullName>
    </submittedName>
</protein>
<dbReference type="RefSeq" id="WP_394839077.1">
    <property type="nucleotide sequence ID" value="NZ_CP089929.1"/>
</dbReference>
<keyword evidence="4" id="KW-1185">Reference proteome</keyword>
<gene>
    <name evidence="3" type="ORF">LVJ94_19500</name>
</gene>
<proteinExistence type="inferred from homology"/>
<dbReference type="Pfam" id="PF08327">
    <property type="entry name" value="AHSA1"/>
    <property type="match status" value="1"/>
</dbReference>
<evidence type="ECO:0000313" key="4">
    <source>
        <dbReference type="Proteomes" id="UP001374803"/>
    </source>
</evidence>
<evidence type="ECO:0000259" key="2">
    <source>
        <dbReference type="Pfam" id="PF08327"/>
    </source>
</evidence>
<dbReference type="SUPFAM" id="SSF55961">
    <property type="entry name" value="Bet v1-like"/>
    <property type="match status" value="1"/>
</dbReference>
<dbReference type="InterPro" id="IPR023393">
    <property type="entry name" value="START-like_dom_sf"/>
</dbReference>
<reference evidence="3" key="1">
    <citation type="submission" date="2021-12" db="EMBL/GenBank/DDBJ databases">
        <title>Discovery of the Pendulisporaceae a myxobacterial family with distinct sporulation behavior and unique specialized metabolism.</title>
        <authorList>
            <person name="Garcia R."/>
            <person name="Popoff A."/>
            <person name="Bader C.D."/>
            <person name="Loehr J."/>
            <person name="Walesch S."/>
            <person name="Walt C."/>
            <person name="Boldt J."/>
            <person name="Bunk B."/>
            <person name="Haeckl F.J.F.P.J."/>
            <person name="Gunesch A.P."/>
            <person name="Birkelbach J."/>
            <person name="Nuebel U."/>
            <person name="Pietschmann T."/>
            <person name="Bach T."/>
            <person name="Mueller R."/>
        </authorList>
    </citation>
    <scope>NUCLEOTIDE SEQUENCE</scope>
    <source>
        <strain evidence="3">MSr11367</strain>
    </source>
</reference>
<dbReference type="InterPro" id="IPR013538">
    <property type="entry name" value="ASHA1/2-like_C"/>
</dbReference>
<comment type="similarity">
    <text evidence="1">Belongs to the AHA1 family.</text>
</comment>
<accession>A0ABZ2LIN2</accession>
<organism evidence="3 4">
    <name type="scientific">Pendulispora rubella</name>
    <dbReference type="NCBI Taxonomy" id="2741070"/>
    <lineage>
        <taxon>Bacteria</taxon>
        <taxon>Pseudomonadati</taxon>
        <taxon>Myxococcota</taxon>
        <taxon>Myxococcia</taxon>
        <taxon>Myxococcales</taxon>
        <taxon>Sorangiineae</taxon>
        <taxon>Pendulisporaceae</taxon>
        <taxon>Pendulispora</taxon>
    </lineage>
</organism>
<name>A0ABZ2LIN2_9BACT</name>
<dbReference type="Gene3D" id="3.30.530.20">
    <property type="match status" value="1"/>
</dbReference>
<dbReference type="Proteomes" id="UP001374803">
    <property type="component" value="Chromosome"/>
</dbReference>
<sequence>MPSRIKESEILDGMVWVHGERSIVRFDRRYTVTPERLWEAITQPELVAGWLGVVDRYDLQVGGEIALLLHPDKGAWLRGTILDIEAPRLVEFTWTVPAHGTVPEFTGSSVRLEVYPDALGSRLSFVHFLPDSRRVFDILAASHLRLNQLPPAKGQRALVDRERFLTMRARYEEKTVCKPS</sequence>
<evidence type="ECO:0000313" key="3">
    <source>
        <dbReference type="EMBL" id="WXB09404.1"/>
    </source>
</evidence>
<feature type="domain" description="Activator of Hsp90 ATPase homologue 1/2-like C-terminal" evidence="2">
    <location>
        <begin position="32"/>
        <end position="127"/>
    </location>
</feature>